<proteinExistence type="predicted"/>
<evidence type="ECO:0000313" key="2">
    <source>
        <dbReference type="Proteomes" id="UP000026714"/>
    </source>
</evidence>
<keyword evidence="2" id="KW-1185">Reference proteome</keyword>
<name>A0A059KLB5_9BURK</name>
<dbReference type="AlphaFoldDB" id="A0A059KLB5"/>
<dbReference type="Proteomes" id="UP000026714">
    <property type="component" value="Unassembled WGS sequence"/>
</dbReference>
<gene>
    <name evidence="1" type="ORF">X805_22400</name>
</gene>
<organism evidence="1 2">
    <name type="scientific">Sphaerotilus natans subsp. natans DSM 6575</name>
    <dbReference type="NCBI Taxonomy" id="1286631"/>
    <lineage>
        <taxon>Bacteria</taxon>
        <taxon>Pseudomonadati</taxon>
        <taxon>Pseudomonadota</taxon>
        <taxon>Betaproteobacteria</taxon>
        <taxon>Burkholderiales</taxon>
        <taxon>Sphaerotilaceae</taxon>
        <taxon>Sphaerotilus</taxon>
    </lineage>
</organism>
<comment type="caution">
    <text evidence="1">The sequence shown here is derived from an EMBL/GenBank/DDBJ whole genome shotgun (WGS) entry which is preliminary data.</text>
</comment>
<reference evidence="1 2" key="1">
    <citation type="journal article" date="2014" name="FEMS Microbiol. Ecol.">
        <title>Sphaerotilus natans encrusted with nanoball-shaped Fe(III) oxide minerals formed by nitrate-reducing mixotrophic Fe(II) oxidation.</title>
        <authorList>
            <person name="Park S."/>
            <person name="Kim D.H."/>
            <person name="Lee J.H."/>
            <person name="Hur H.G."/>
        </authorList>
    </citation>
    <scope>NUCLEOTIDE SEQUENCE [LARGE SCALE GENOMIC DNA]</scope>
    <source>
        <strain evidence="1 2">DSM 6575</strain>
    </source>
</reference>
<sequence length="37" mass="4242">MRAMEPQFVDAATPRRRIEEETARYRALAHRAGIAAE</sequence>
<protein>
    <submittedName>
        <fullName evidence="1">Uncharacterized protein</fullName>
    </submittedName>
</protein>
<accession>A0A059KLB5</accession>
<evidence type="ECO:0000313" key="1">
    <source>
        <dbReference type="EMBL" id="KDB52145.1"/>
    </source>
</evidence>
<dbReference type="EMBL" id="AZRA01000056">
    <property type="protein sequence ID" value="KDB52145.1"/>
    <property type="molecule type" value="Genomic_DNA"/>
</dbReference>